<dbReference type="Pfam" id="PF02579">
    <property type="entry name" value="Nitro_FeMo-Co"/>
    <property type="match status" value="1"/>
</dbReference>
<keyword evidence="1" id="KW-0535">Nitrogen fixation</keyword>
<dbReference type="AlphaFoldDB" id="A0A090QYD7"/>
<evidence type="ECO:0000313" key="3">
    <source>
        <dbReference type="EMBL" id="GAL08210.1"/>
    </source>
</evidence>
<proteinExistence type="predicted"/>
<gene>
    <name evidence="3" type="ORF">JCM19237_4443</name>
</gene>
<organism evidence="3 4">
    <name type="scientific">Photobacterium aphoticum</name>
    <dbReference type="NCBI Taxonomy" id="754436"/>
    <lineage>
        <taxon>Bacteria</taxon>
        <taxon>Pseudomonadati</taxon>
        <taxon>Pseudomonadota</taxon>
        <taxon>Gammaproteobacteria</taxon>
        <taxon>Vibrionales</taxon>
        <taxon>Vibrionaceae</taxon>
        <taxon>Photobacterium</taxon>
    </lineage>
</organism>
<evidence type="ECO:0000259" key="2">
    <source>
        <dbReference type="Pfam" id="PF02579"/>
    </source>
</evidence>
<dbReference type="Proteomes" id="UP000029227">
    <property type="component" value="Unassembled WGS sequence"/>
</dbReference>
<evidence type="ECO:0000256" key="1">
    <source>
        <dbReference type="ARBA" id="ARBA00023231"/>
    </source>
</evidence>
<dbReference type="Gene3D" id="3.30.420.130">
    <property type="entry name" value="Dinitrogenase iron-molybdenum cofactor biosynthesis domain"/>
    <property type="match status" value="1"/>
</dbReference>
<accession>A0A090QYD7</accession>
<name>A0A090QYD7_9GAMM</name>
<dbReference type="STRING" id="754436.JCM19237_4443"/>
<reference evidence="3 4" key="1">
    <citation type="journal article" date="2014" name="Genome Announc.">
        <title>Draft Genome Sequences of Two Vibrionaceae Species, Vibrio ponticus C121 and Photobacterium aphoticum C119, Isolated as Coral Reef Microbiota.</title>
        <authorList>
            <person name="Al-saari N."/>
            <person name="Meirelles P.M."/>
            <person name="Mino S."/>
            <person name="Suda W."/>
            <person name="Oshima K."/>
            <person name="Hattori M."/>
            <person name="Ohkuma M."/>
            <person name="Thompson F.L."/>
            <person name="Gomez-Gil B."/>
            <person name="Sawabe T."/>
            <person name="Sawabe T."/>
        </authorList>
    </citation>
    <scope>NUCLEOTIDE SEQUENCE [LARGE SCALE GENOMIC DNA]</scope>
    <source>
        <strain evidence="3 4">JCM 19237</strain>
    </source>
</reference>
<dbReference type="InterPro" id="IPR003731">
    <property type="entry name" value="Di-Nase_FeMo-co_biosynth"/>
</dbReference>
<evidence type="ECO:0000313" key="4">
    <source>
        <dbReference type="Proteomes" id="UP000029227"/>
    </source>
</evidence>
<dbReference type="SUPFAM" id="SSF53146">
    <property type="entry name" value="Nitrogenase accessory factor-like"/>
    <property type="match status" value="1"/>
</dbReference>
<sequence length="159" mass="16416">MAFAIAVTPRQEVAGHFGKAAAFKVYDEQGQLLADIENAGSKAVGCKHKKLIQRQLAEQNVSTIILGNVGQRSLARLLNAGFTVFRVPSRSALADVLSGAAPREALTAAEQGRPCKREKGGCGCGCGSKKAAPAAPKIGTRSLGAASLKGLTKIGGFKL</sequence>
<comment type="caution">
    <text evidence="3">The sequence shown here is derived from an EMBL/GenBank/DDBJ whole genome shotgun (WGS) entry which is preliminary data.</text>
</comment>
<feature type="domain" description="Dinitrogenase iron-molybdenum cofactor biosynthesis" evidence="2">
    <location>
        <begin position="11"/>
        <end position="97"/>
    </location>
</feature>
<dbReference type="eggNOG" id="COG1433">
    <property type="taxonomic scope" value="Bacteria"/>
</dbReference>
<dbReference type="InterPro" id="IPR036105">
    <property type="entry name" value="DiNase_FeMo-co_biosyn_sf"/>
</dbReference>
<dbReference type="EMBL" id="BBMN01000023">
    <property type="protein sequence ID" value="GAL08210.1"/>
    <property type="molecule type" value="Genomic_DNA"/>
</dbReference>
<protein>
    <recommendedName>
        <fullName evidence="2">Dinitrogenase iron-molybdenum cofactor biosynthesis domain-containing protein</fullName>
    </recommendedName>
</protein>